<sequence length="77" mass="8566">MGIKIKICIGTPCHLMGSQNLIEAVQEFNKKIETDIEVEAVNCLDKCKGAPAVKIDDEVYAPARPKDLIDLIKEQLR</sequence>
<dbReference type="Gene3D" id="3.40.30.10">
    <property type="entry name" value="Glutaredoxin"/>
    <property type="match status" value="1"/>
</dbReference>
<dbReference type="InterPro" id="IPR042128">
    <property type="entry name" value="NuoE_dom"/>
</dbReference>
<accession>A0A285GZ20</accession>
<keyword evidence="2" id="KW-1185">Reference proteome</keyword>
<dbReference type="CDD" id="cd03064">
    <property type="entry name" value="TRX_Fd_NuoE"/>
    <property type="match status" value="1"/>
</dbReference>
<gene>
    <name evidence="1" type="ORF">SAMN06265827_11212</name>
</gene>
<dbReference type="SUPFAM" id="SSF52833">
    <property type="entry name" value="Thioredoxin-like"/>
    <property type="match status" value="1"/>
</dbReference>
<protein>
    <submittedName>
        <fullName evidence="1">Thioredoxin-like [2Fe-2S] ferredoxin</fullName>
    </submittedName>
</protein>
<evidence type="ECO:0000313" key="1">
    <source>
        <dbReference type="EMBL" id="SNY28553.1"/>
    </source>
</evidence>
<organism evidence="1 2">
    <name type="scientific">Orenia metallireducens</name>
    <dbReference type="NCBI Taxonomy" id="1413210"/>
    <lineage>
        <taxon>Bacteria</taxon>
        <taxon>Bacillati</taxon>
        <taxon>Bacillota</taxon>
        <taxon>Clostridia</taxon>
        <taxon>Halanaerobiales</taxon>
        <taxon>Halobacteroidaceae</taxon>
        <taxon>Orenia</taxon>
    </lineage>
</organism>
<dbReference type="Proteomes" id="UP000219573">
    <property type="component" value="Unassembled WGS sequence"/>
</dbReference>
<dbReference type="OrthoDB" id="9807975at2"/>
<evidence type="ECO:0000313" key="2">
    <source>
        <dbReference type="Proteomes" id="UP000219573"/>
    </source>
</evidence>
<proteinExistence type="predicted"/>
<dbReference type="Pfam" id="PF01257">
    <property type="entry name" value="2Fe-2S_thioredx"/>
    <property type="match status" value="1"/>
</dbReference>
<dbReference type="RefSeq" id="WP_097017806.1">
    <property type="nucleotide sequence ID" value="NZ_OBDZ01000012.1"/>
</dbReference>
<reference evidence="2" key="1">
    <citation type="submission" date="2017-09" db="EMBL/GenBank/DDBJ databases">
        <authorList>
            <person name="Varghese N."/>
            <person name="Submissions S."/>
        </authorList>
    </citation>
    <scope>NUCLEOTIDE SEQUENCE [LARGE SCALE GENOMIC DNA]</scope>
    <source>
        <strain evidence="2">MSL47</strain>
    </source>
</reference>
<dbReference type="EMBL" id="OBDZ01000012">
    <property type="protein sequence ID" value="SNY28553.1"/>
    <property type="molecule type" value="Genomic_DNA"/>
</dbReference>
<dbReference type="AlphaFoldDB" id="A0A285GZ20"/>
<name>A0A285GZ20_9FIRM</name>
<dbReference type="InterPro" id="IPR036249">
    <property type="entry name" value="Thioredoxin-like_sf"/>
</dbReference>